<evidence type="ECO:0000256" key="4">
    <source>
        <dbReference type="ARBA" id="ARBA00022691"/>
    </source>
</evidence>
<evidence type="ECO:0000256" key="5">
    <source>
        <dbReference type="ARBA" id="ARBA00048391"/>
    </source>
</evidence>
<gene>
    <name evidence="7" type="primary">hemK</name>
    <name evidence="7" type="ORF">SCANT_v1c09740</name>
</gene>
<comment type="catalytic activity">
    <reaction evidence="5">
        <text>L-glutaminyl-[peptide chain release factor] + S-adenosyl-L-methionine = N(5)-methyl-L-glutaminyl-[peptide chain release factor] + S-adenosyl-L-homocysteine + H(+)</text>
        <dbReference type="Rhea" id="RHEA:42896"/>
        <dbReference type="Rhea" id="RHEA-COMP:10271"/>
        <dbReference type="Rhea" id="RHEA-COMP:10272"/>
        <dbReference type="ChEBI" id="CHEBI:15378"/>
        <dbReference type="ChEBI" id="CHEBI:30011"/>
        <dbReference type="ChEBI" id="CHEBI:57856"/>
        <dbReference type="ChEBI" id="CHEBI:59789"/>
        <dbReference type="ChEBI" id="CHEBI:61891"/>
        <dbReference type="EC" id="2.1.1.297"/>
    </reaction>
</comment>
<dbReference type="PANTHER" id="PTHR18895:SF74">
    <property type="entry name" value="MTRF1L RELEASE FACTOR GLUTAMINE METHYLTRANSFERASE"/>
    <property type="match status" value="1"/>
</dbReference>
<dbReference type="NCBIfam" id="TIGR00536">
    <property type="entry name" value="hemK_fam"/>
    <property type="match status" value="1"/>
</dbReference>
<dbReference type="InterPro" id="IPR019874">
    <property type="entry name" value="RF_methyltr_PrmC"/>
</dbReference>
<dbReference type="CDD" id="cd02440">
    <property type="entry name" value="AdoMet_MTases"/>
    <property type="match status" value="1"/>
</dbReference>
<dbReference type="Gene3D" id="3.40.50.150">
    <property type="entry name" value="Vaccinia Virus protein VP39"/>
    <property type="match status" value="1"/>
</dbReference>
<evidence type="ECO:0000313" key="7">
    <source>
        <dbReference type="EMBL" id="ALD66880.1"/>
    </source>
</evidence>
<name>A0A0M4JXL3_9MOLU</name>
<dbReference type="NCBIfam" id="TIGR03534">
    <property type="entry name" value="RF_mod_PrmC"/>
    <property type="match status" value="1"/>
</dbReference>
<dbReference type="GO" id="GO:0102559">
    <property type="term" value="F:peptide chain release factor N(5)-glutamine methyltransferase activity"/>
    <property type="evidence" value="ECO:0007669"/>
    <property type="project" value="UniProtKB-EC"/>
</dbReference>
<keyword evidence="8" id="KW-1185">Reference proteome</keyword>
<reference evidence="7 8" key="1">
    <citation type="journal article" date="2015" name="Genome Announc.">
        <title>Complete Genome Sequence of Spiroplasma cantharicola CC-1T (DSM 21588), a Bacterium Isolated from Soldier Beetle (Cantharis carolinus).</title>
        <authorList>
            <person name="Lo W.S."/>
            <person name="Liu P.Y."/>
            <person name="Kuo C.H."/>
        </authorList>
    </citation>
    <scope>NUCLEOTIDE SEQUENCE [LARGE SCALE GENOMIC DNA]</scope>
    <source>
        <strain evidence="7 8">CC-1</strain>
    </source>
</reference>
<feature type="domain" description="Methyltransferase small" evidence="6">
    <location>
        <begin position="92"/>
        <end position="186"/>
    </location>
</feature>
<dbReference type="Proteomes" id="UP000063919">
    <property type="component" value="Chromosome"/>
</dbReference>
<dbReference type="EMBL" id="CP012622">
    <property type="protein sequence ID" value="ALD66880.1"/>
    <property type="molecule type" value="Genomic_DNA"/>
</dbReference>
<dbReference type="KEGG" id="scj:SCANT_v1c09740"/>
<dbReference type="OrthoDB" id="9800643at2"/>
<dbReference type="AlphaFoldDB" id="A0A0M4JXL3"/>
<proteinExistence type="predicted"/>
<sequence>MNLTKLKQKYVPLVFTSNEFNEIIIYITHNSDFNFLNDIYLSEKELDLFFQIVDIFLKTNMPLAYILNNKYFYKYDFYVNEDVLIPRQETECIVEEIMKYDLNNKNLFDICCGSGCIGITLKNLQPKLNLYMSDISPKAIEVANLNLKKYKIKAKTFVSDFLNIFDQINIVPDYITINPPYINSLDLNIENNVKKFEPHLALFAKEEGLYFYKILAKRLDFLFQLNKNLLIICEFGFEQKEQLRNIFSGMIVKYNIDFKKDYSNNWRYFVITSKEIYEK</sequence>
<dbReference type="STRING" id="362837.SCANT_v1c09740"/>
<accession>A0A0M4JXL3</accession>
<evidence type="ECO:0000259" key="6">
    <source>
        <dbReference type="Pfam" id="PF05175"/>
    </source>
</evidence>
<dbReference type="EC" id="2.1.1.297" evidence="1"/>
<organism evidence="7 8">
    <name type="scientific">Spiroplasma cantharicola</name>
    <dbReference type="NCBI Taxonomy" id="362837"/>
    <lineage>
        <taxon>Bacteria</taxon>
        <taxon>Bacillati</taxon>
        <taxon>Mycoplasmatota</taxon>
        <taxon>Mollicutes</taxon>
        <taxon>Entomoplasmatales</taxon>
        <taxon>Spiroplasmataceae</taxon>
        <taxon>Spiroplasma</taxon>
    </lineage>
</organism>
<dbReference type="InterPro" id="IPR029063">
    <property type="entry name" value="SAM-dependent_MTases_sf"/>
</dbReference>
<dbReference type="PATRIC" id="fig|362837.3.peg.991"/>
<dbReference type="PANTHER" id="PTHR18895">
    <property type="entry name" value="HEMK METHYLTRANSFERASE"/>
    <property type="match status" value="1"/>
</dbReference>
<evidence type="ECO:0000313" key="8">
    <source>
        <dbReference type="Proteomes" id="UP000063919"/>
    </source>
</evidence>
<evidence type="ECO:0000256" key="3">
    <source>
        <dbReference type="ARBA" id="ARBA00022679"/>
    </source>
</evidence>
<dbReference type="GO" id="GO:0032259">
    <property type="term" value="P:methylation"/>
    <property type="evidence" value="ECO:0007669"/>
    <property type="project" value="UniProtKB-KW"/>
</dbReference>
<protein>
    <recommendedName>
        <fullName evidence="1">peptide chain release factor N(5)-glutamine methyltransferase</fullName>
        <ecNumber evidence="1">2.1.1.297</ecNumber>
    </recommendedName>
</protein>
<dbReference type="RefSeq" id="WP_053946620.1">
    <property type="nucleotide sequence ID" value="NZ_CP012622.1"/>
</dbReference>
<evidence type="ECO:0000256" key="1">
    <source>
        <dbReference type="ARBA" id="ARBA00012771"/>
    </source>
</evidence>
<keyword evidence="2 7" id="KW-0489">Methyltransferase</keyword>
<keyword evidence="3 7" id="KW-0808">Transferase</keyword>
<dbReference type="InterPro" id="IPR007848">
    <property type="entry name" value="Small_mtfrase_dom"/>
</dbReference>
<keyword evidence="4" id="KW-0949">S-adenosyl-L-methionine</keyword>
<evidence type="ECO:0000256" key="2">
    <source>
        <dbReference type="ARBA" id="ARBA00022603"/>
    </source>
</evidence>
<dbReference type="InterPro" id="IPR004556">
    <property type="entry name" value="HemK-like"/>
</dbReference>
<dbReference type="Pfam" id="PF05175">
    <property type="entry name" value="MTS"/>
    <property type="match status" value="1"/>
</dbReference>
<dbReference type="SUPFAM" id="SSF53335">
    <property type="entry name" value="S-adenosyl-L-methionine-dependent methyltransferases"/>
    <property type="match status" value="1"/>
</dbReference>
<dbReference type="InterPro" id="IPR050320">
    <property type="entry name" value="N5-glutamine_MTase"/>
</dbReference>